<dbReference type="AlphaFoldDB" id="A0AAD9K8V3"/>
<name>A0AAD9K8V3_9ANNE</name>
<dbReference type="Proteomes" id="UP001208570">
    <property type="component" value="Unassembled WGS sequence"/>
</dbReference>
<accession>A0AAD9K8V3</accession>
<proteinExistence type="predicted"/>
<gene>
    <name evidence="2" type="ORF">LSH36_37g13067</name>
</gene>
<feature type="signal peptide" evidence="1">
    <location>
        <begin position="1"/>
        <end position="25"/>
    </location>
</feature>
<keyword evidence="3" id="KW-1185">Reference proteome</keyword>
<dbReference type="EMBL" id="JAODUP010000037">
    <property type="protein sequence ID" value="KAK2166656.1"/>
    <property type="molecule type" value="Genomic_DNA"/>
</dbReference>
<keyword evidence="1" id="KW-0732">Signal</keyword>
<evidence type="ECO:0008006" key="4">
    <source>
        <dbReference type="Google" id="ProtNLM"/>
    </source>
</evidence>
<comment type="caution">
    <text evidence="2">The sequence shown here is derived from an EMBL/GenBank/DDBJ whole genome shotgun (WGS) entry which is preliminary data.</text>
</comment>
<feature type="chain" id="PRO_5042218215" description="Secreted protein" evidence="1">
    <location>
        <begin position="26"/>
        <end position="74"/>
    </location>
</feature>
<sequence length="74" mass="8544">MRSVTRFQFTLCWVAFFCPAGNLRGSLHTQTTVTVVPRWSIVSLDWLENVRMDARIDSVPLLTIEWCELVTLCL</sequence>
<evidence type="ECO:0000256" key="1">
    <source>
        <dbReference type="SAM" id="SignalP"/>
    </source>
</evidence>
<organism evidence="2 3">
    <name type="scientific">Paralvinella palmiformis</name>
    <dbReference type="NCBI Taxonomy" id="53620"/>
    <lineage>
        <taxon>Eukaryota</taxon>
        <taxon>Metazoa</taxon>
        <taxon>Spiralia</taxon>
        <taxon>Lophotrochozoa</taxon>
        <taxon>Annelida</taxon>
        <taxon>Polychaeta</taxon>
        <taxon>Sedentaria</taxon>
        <taxon>Canalipalpata</taxon>
        <taxon>Terebellida</taxon>
        <taxon>Terebelliformia</taxon>
        <taxon>Alvinellidae</taxon>
        <taxon>Paralvinella</taxon>
    </lineage>
</organism>
<evidence type="ECO:0000313" key="3">
    <source>
        <dbReference type="Proteomes" id="UP001208570"/>
    </source>
</evidence>
<protein>
    <recommendedName>
        <fullName evidence="4">Secreted protein</fullName>
    </recommendedName>
</protein>
<reference evidence="2" key="1">
    <citation type="journal article" date="2023" name="Mol. Biol. Evol.">
        <title>Third-Generation Sequencing Reveals the Adaptive Role of the Epigenome in Three Deep-Sea Polychaetes.</title>
        <authorList>
            <person name="Perez M."/>
            <person name="Aroh O."/>
            <person name="Sun Y."/>
            <person name="Lan Y."/>
            <person name="Juniper S.K."/>
            <person name="Young C.R."/>
            <person name="Angers B."/>
            <person name="Qian P.Y."/>
        </authorList>
    </citation>
    <scope>NUCLEOTIDE SEQUENCE</scope>
    <source>
        <strain evidence="2">P08H-3</strain>
    </source>
</reference>
<evidence type="ECO:0000313" key="2">
    <source>
        <dbReference type="EMBL" id="KAK2166656.1"/>
    </source>
</evidence>